<evidence type="ECO:0000256" key="1">
    <source>
        <dbReference type="ARBA" id="ARBA00022614"/>
    </source>
</evidence>
<comment type="caution">
    <text evidence="4">The sequence shown here is derived from an EMBL/GenBank/DDBJ whole genome shotgun (WGS) entry which is preliminary data.</text>
</comment>
<dbReference type="EMBL" id="PKMF04000032">
    <property type="protein sequence ID" value="KAK7856862.1"/>
    <property type="molecule type" value="Genomic_DNA"/>
</dbReference>
<sequence length="127" mass="14560">MIMKIACQRPWKITRHCKAVVEKRVTTIVDYCNGLVCLRNCDEEIALGNPLIRKYKKLPSGSPLQFLLTFILLLLCMKPTTGNNLGLADTHLVCKEHERQALLKIKQDLIDDYGHLSSWNSNQDYCK</sequence>
<reference evidence="4" key="3">
    <citation type="submission" date="2023-07" db="EMBL/GenBank/DDBJ databases">
        <title>An improved reference 1 genome and first organelle genomes of Quercus suber.</title>
        <authorList>
            <consortium name="Genosuber Consortium"/>
            <person name="Usie A."/>
            <person name="Serra O."/>
            <person name="Barros P."/>
        </authorList>
    </citation>
    <scope>NUCLEOTIDE SEQUENCE</scope>
    <source>
        <strain evidence="4">HL8</strain>
        <tissue evidence="4">Leaves</tissue>
    </source>
</reference>
<dbReference type="InterPro" id="IPR032675">
    <property type="entry name" value="LRR_dom_sf"/>
</dbReference>
<keyword evidence="1" id="KW-0433">Leucine-rich repeat</keyword>
<keyword evidence="2" id="KW-0677">Repeat</keyword>
<name>A0AAW0LYT5_QUESU</name>
<accession>A0AAW0LYT5</accession>
<gene>
    <name evidence="4" type="ORF">CFP56_020958</name>
</gene>
<evidence type="ECO:0000256" key="2">
    <source>
        <dbReference type="ARBA" id="ARBA00022737"/>
    </source>
</evidence>
<dbReference type="Pfam" id="PF08263">
    <property type="entry name" value="LRRNT_2"/>
    <property type="match status" value="1"/>
</dbReference>
<reference evidence="4" key="1">
    <citation type="submission" date="2017-12" db="EMBL/GenBank/DDBJ databases">
        <authorList>
            <person name="Barbosa P."/>
            <person name="Usie A."/>
            <person name="Ramos A.M."/>
        </authorList>
    </citation>
    <scope>NUCLEOTIDE SEQUENCE</scope>
    <source>
        <strain evidence="4">HL8</strain>
        <tissue evidence="4">Leaves</tissue>
    </source>
</reference>
<protein>
    <recommendedName>
        <fullName evidence="3">Leucine-rich repeat-containing N-terminal plant-type domain-containing protein</fullName>
    </recommendedName>
</protein>
<feature type="domain" description="Leucine-rich repeat-containing N-terminal plant-type" evidence="3">
    <location>
        <begin position="97"/>
        <end position="126"/>
    </location>
</feature>
<proteinExistence type="predicted"/>
<organism evidence="4">
    <name type="scientific">Quercus suber</name>
    <name type="common">Cork oak</name>
    <dbReference type="NCBI Taxonomy" id="58331"/>
    <lineage>
        <taxon>Eukaryota</taxon>
        <taxon>Viridiplantae</taxon>
        <taxon>Streptophyta</taxon>
        <taxon>Embryophyta</taxon>
        <taxon>Tracheophyta</taxon>
        <taxon>Spermatophyta</taxon>
        <taxon>Magnoliopsida</taxon>
        <taxon>eudicotyledons</taxon>
        <taxon>Gunneridae</taxon>
        <taxon>Pentapetalae</taxon>
        <taxon>rosids</taxon>
        <taxon>fabids</taxon>
        <taxon>Fagales</taxon>
        <taxon>Fagaceae</taxon>
        <taxon>Quercus</taxon>
    </lineage>
</organism>
<reference evidence="4" key="2">
    <citation type="journal article" date="2018" name="Sci. Data">
        <title>The draft genome sequence of cork oak.</title>
        <authorList>
            <person name="Ramos A.M."/>
            <person name="Usie A."/>
            <person name="Barbosa P."/>
            <person name="Barros P.M."/>
            <person name="Capote T."/>
            <person name="Chaves I."/>
            <person name="Simoes F."/>
            <person name="Abreu I."/>
            <person name="Carrasquinho I."/>
            <person name="Faro C."/>
            <person name="Guimaraes J.B."/>
            <person name="Mendonca D."/>
            <person name="Nobrega F."/>
            <person name="Rodrigues L."/>
            <person name="Saibo N.J.M."/>
            <person name="Varela M.C."/>
            <person name="Egas C."/>
            <person name="Matos J."/>
            <person name="Miguel C.M."/>
            <person name="Oliveira M.M."/>
            <person name="Ricardo C.P."/>
            <person name="Goncalves S."/>
        </authorList>
    </citation>
    <scope>NUCLEOTIDE SEQUENCE [LARGE SCALE GENOMIC DNA]</scope>
    <source>
        <strain evidence="4">HL8</strain>
    </source>
</reference>
<evidence type="ECO:0000259" key="3">
    <source>
        <dbReference type="Pfam" id="PF08263"/>
    </source>
</evidence>
<dbReference type="Gene3D" id="3.80.10.10">
    <property type="entry name" value="Ribonuclease Inhibitor"/>
    <property type="match status" value="1"/>
</dbReference>
<evidence type="ECO:0000313" key="4">
    <source>
        <dbReference type="EMBL" id="KAK7856862.1"/>
    </source>
</evidence>
<dbReference type="InterPro" id="IPR013210">
    <property type="entry name" value="LRR_N_plant-typ"/>
</dbReference>
<dbReference type="AlphaFoldDB" id="A0AAW0LYT5"/>